<sequence length="89" mass="10344">MNEPQPPLIIFSRHAQTQMQERGADEAEVIAAIRSGTIEPARNNRMLYRKNFQFDGLWRGRSYRIKQVAPVVVAEADRLVVVTVYVFYY</sequence>
<keyword evidence="2" id="KW-1185">Reference proteome</keyword>
<protein>
    <submittedName>
        <fullName evidence="1">DUF4258 domain-containing protein</fullName>
    </submittedName>
</protein>
<evidence type="ECO:0000313" key="1">
    <source>
        <dbReference type="EMBL" id="MBP1465716.1"/>
    </source>
</evidence>
<organism evidence="1 2">
    <name type="scientific">Candidatus Chloroploca mongolica</name>
    <dbReference type="NCBI Taxonomy" id="2528176"/>
    <lineage>
        <taxon>Bacteria</taxon>
        <taxon>Bacillati</taxon>
        <taxon>Chloroflexota</taxon>
        <taxon>Chloroflexia</taxon>
        <taxon>Chloroflexales</taxon>
        <taxon>Chloroflexineae</taxon>
        <taxon>Oscillochloridaceae</taxon>
        <taxon>Candidatus Chloroploca</taxon>
    </lineage>
</organism>
<dbReference type="Pfam" id="PF14076">
    <property type="entry name" value="DUF4258"/>
    <property type="match status" value="1"/>
</dbReference>
<accession>A0ABS4D8G1</accession>
<evidence type="ECO:0000313" key="2">
    <source>
        <dbReference type="Proteomes" id="UP001193081"/>
    </source>
</evidence>
<reference evidence="1 2" key="1">
    <citation type="submission" date="2021-03" db="EMBL/GenBank/DDBJ databases">
        <authorList>
            <person name="Grouzdev D.S."/>
        </authorList>
    </citation>
    <scope>NUCLEOTIDE SEQUENCE [LARGE SCALE GENOMIC DNA]</scope>
    <source>
        <strain evidence="1 2">M50-1</strain>
    </source>
</reference>
<dbReference type="InterPro" id="IPR025354">
    <property type="entry name" value="DUF4258"/>
</dbReference>
<proteinExistence type="predicted"/>
<gene>
    <name evidence="1" type="ORF">EYB53_008365</name>
</gene>
<dbReference type="RefSeq" id="WP_135477745.1">
    <property type="nucleotide sequence ID" value="NZ_SIJK02000011.1"/>
</dbReference>
<dbReference type="Proteomes" id="UP001193081">
    <property type="component" value="Unassembled WGS sequence"/>
</dbReference>
<comment type="caution">
    <text evidence="1">The sequence shown here is derived from an EMBL/GenBank/DDBJ whole genome shotgun (WGS) entry which is preliminary data.</text>
</comment>
<name>A0ABS4D8G1_9CHLR</name>
<dbReference type="EMBL" id="SIJK02000011">
    <property type="protein sequence ID" value="MBP1465716.1"/>
    <property type="molecule type" value="Genomic_DNA"/>
</dbReference>